<sequence length="260" mass="29844">MKTRIISAIVLLPLLIFILIKGGYYLAIFTFFCALIGINEFCNALKEYSSKQTKFLLFTMTFFQMLAVYKNEAKFTIAFIFILLFLQGAMVVLEKIRPFEAALSIFTFCYVSVSMSYIYLLSEEYPKFFWYVFIISMFTDTFAYFSGYFFGKHKLSPNLSPKKTIEGAIGGIVFCLLACYLYARFYHQDMGYIIIPFAIIGSIVSQIGDIFASAFKRQMQIKDYGNLIPGHGGILDRADSIIFTASYVYIIAMLFNNFNF</sequence>
<dbReference type="GO" id="GO:0004605">
    <property type="term" value="F:phosphatidate cytidylyltransferase activity"/>
    <property type="evidence" value="ECO:0007669"/>
    <property type="project" value="UniProtKB-EC"/>
</dbReference>
<keyword evidence="10 25" id="KW-0808">Transferase</keyword>
<dbReference type="Proteomes" id="UP000006437">
    <property type="component" value="Unassembled WGS sequence"/>
</dbReference>
<evidence type="ECO:0000313" key="25">
    <source>
        <dbReference type="EMBL" id="EHL13064.1"/>
    </source>
</evidence>
<dbReference type="GO" id="GO:0016024">
    <property type="term" value="P:CDP-diacylglycerol biosynthetic process"/>
    <property type="evidence" value="ECO:0007669"/>
    <property type="project" value="TreeGrafter"/>
</dbReference>
<keyword evidence="8" id="KW-1003">Cell membrane</keyword>
<comment type="caution">
    <text evidence="25">The sequence shown here is derived from an EMBL/GenBank/DDBJ whole genome shotgun (WGS) entry which is preliminary data.</text>
</comment>
<evidence type="ECO:0000256" key="11">
    <source>
        <dbReference type="ARBA" id="ARBA00022692"/>
    </source>
</evidence>
<keyword evidence="13 24" id="KW-1133">Transmembrane helix</keyword>
<evidence type="ECO:0000256" key="23">
    <source>
        <dbReference type="ARBA" id="ARBA00033406"/>
    </source>
</evidence>
<evidence type="ECO:0000256" key="20">
    <source>
        <dbReference type="ARBA" id="ARBA00032253"/>
    </source>
</evidence>
<evidence type="ECO:0000256" key="21">
    <source>
        <dbReference type="ARBA" id="ARBA00032396"/>
    </source>
</evidence>
<keyword evidence="17" id="KW-1208">Phospholipid metabolism</keyword>
<reference evidence="25 26" key="1">
    <citation type="submission" date="2011-08" db="EMBL/GenBank/DDBJ databases">
        <title>The Genome Sequence of Eubacteriaceae bacterium ACC19a.</title>
        <authorList>
            <consortium name="The Broad Institute Genome Sequencing Platform"/>
            <person name="Earl A."/>
            <person name="Ward D."/>
            <person name="Feldgarden M."/>
            <person name="Gevers D."/>
            <person name="Sizova M."/>
            <person name="Hazen A."/>
            <person name="Epstein S."/>
            <person name="Young S.K."/>
            <person name="Zeng Q."/>
            <person name="Gargeya S."/>
            <person name="Fitzgerald M."/>
            <person name="Haas B."/>
            <person name="Abouelleil A."/>
            <person name="Alvarado L."/>
            <person name="Arachchi H.M."/>
            <person name="Berlin A."/>
            <person name="Brown A."/>
            <person name="Chapman S.B."/>
            <person name="Chen Z."/>
            <person name="Dunbar C."/>
            <person name="Freedman E."/>
            <person name="Gearin G."/>
            <person name="Gellesch M."/>
            <person name="Goldberg J."/>
            <person name="Griggs A."/>
            <person name="Gujja S."/>
            <person name="Heiman D."/>
            <person name="Howarth C."/>
            <person name="Larson L."/>
            <person name="Lui A."/>
            <person name="MacDonald P.J.P."/>
            <person name="Montmayeur A."/>
            <person name="Murphy C."/>
            <person name="Neiman D."/>
            <person name="Pearson M."/>
            <person name="Priest M."/>
            <person name="Roberts A."/>
            <person name="Saif S."/>
            <person name="Shea T."/>
            <person name="Shenoy N."/>
            <person name="Sisk P."/>
            <person name="Stolte C."/>
            <person name="Sykes S."/>
            <person name="Wortman J."/>
            <person name="Nusbaum C."/>
            <person name="Birren B."/>
        </authorList>
    </citation>
    <scope>NUCLEOTIDE SEQUENCE [LARGE SCALE GENOMIC DNA]</scope>
    <source>
        <strain evidence="25 26">ACC19a</strain>
    </source>
</reference>
<dbReference type="EMBL" id="AFZE01000045">
    <property type="protein sequence ID" value="EHL13064.1"/>
    <property type="molecule type" value="Genomic_DNA"/>
</dbReference>
<evidence type="ECO:0000256" key="10">
    <source>
        <dbReference type="ARBA" id="ARBA00022679"/>
    </source>
</evidence>
<feature type="transmembrane region" description="Helical" evidence="24">
    <location>
        <begin position="105"/>
        <end position="122"/>
    </location>
</feature>
<evidence type="ECO:0000256" key="14">
    <source>
        <dbReference type="ARBA" id="ARBA00023098"/>
    </source>
</evidence>
<dbReference type="PANTHER" id="PTHR46382">
    <property type="entry name" value="PHOSPHATIDATE CYTIDYLYLTRANSFERASE"/>
    <property type="match status" value="1"/>
</dbReference>
<accession>G9X1U1</accession>
<feature type="transmembrane region" description="Helical" evidence="24">
    <location>
        <begin position="53"/>
        <end position="69"/>
    </location>
</feature>
<evidence type="ECO:0000256" key="16">
    <source>
        <dbReference type="ARBA" id="ARBA00023209"/>
    </source>
</evidence>
<evidence type="ECO:0000256" key="1">
    <source>
        <dbReference type="ARBA" id="ARBA00001698"/>
    </source>
</evidence>
<organism evidence="25 26">
    <name type="scientific">Peptoanaerobacter stomatis</name>
    <dbReference type="NCBI Taxonomy" id="796937"/>
    <lineage>
        <taxon>Bacteria</taxon>
        <taxon>Bacillati</taxon>
        <taxon>Bacillota</taxon>
        <taxon>Clostridia</taxon>
        <taxon>Peptostreptococcales</taxon>
        <taxon>Filifactoraceae</taxon>
        <taxon>Peptoanaerobacter</taxon>
    </lineage>
</organism>
<gene>
    <name evidence="25" type="ORF">HMPREF9629_00364</name>
</gene>
<feature type="transmembrane region" description="Helical" evidence="24">
    <location>
        <begin position="163"/>
        <end position="185"/>
    </location>
</feature>
<feature type="transmembrane region" description="Helical" evidence="24">
    <location>
        <begin position="75"/>
        <end position="93"/>
    </location>
</feature>
<evidence type="ECO:0000256" key="3">
    <source>
        <dbReference type="ARBA" id="ARBA00005119"/>
    </source>
</evidence>
<dbReference type="PATRIC" id="fig|796937.3.peg.1586"/>
<evidence type="ECO:0000256" key="19">
    <source>
        <dbReference type="ARBA" id="ARBA00031825"/>
    </source>
</evidence>
<evidence type="ECO:0000256" key="4">
    <source>
        <dbReference type="ARBA" id="ARBA00005189"/>
    </source>
</evidence>
<dbReference type="RefSeq" id="WP_009524601.1">
    <property type="nucleotide sequence ID" value="NZ_JBQMYZ010000001.1"/>
</dbReference>
<evidence type="ECO:0000256" key="12">
    <source>
        <dbReference type="ARBA" id="ARBA00022695"/>
    </source>
</evidence>
<evidence type="ECO:0000313" key="26">
    <source>
        <dbReference type="Proteomes" id="UP000006437"/>
    </source>
</evidence>
<dbReference type="HOGENOM" id="CLU_037294_2_1_9"/>
<evidence type="ECO:0000256" key="24">
    <source>
        <dbReference type="SAM" id="Phobius"/>
    </source>
</evidence>
<keyword evidence="12 25" id="KW-0548">Nucleotidyltransferase</keyword>
<evidence type="ECO:0000256" key="13">
    <source>
        <dbReference type="ARBA" id="ARBA00022989"/>
    </source>
</evidence>
<proteinExistence type="inferred from homology"/>
<keyword evidence="15 24" id="KW-0472">Membrane</keyword>
<comment type="pathway">
    <text evidence="3">Phospholipid metabolism; CDP-diacylglycerol biosynthesis; CDP-diacylglycerol from sn-glycerol 3-phosphate: step 3/3.</text>
</comment>
<evidence type="ECO:0000256" key="22">
    <source>
        <dbReference type="ARBA" id="ARBA00032743"/>
    </source>
</evidence>
<evidence type="ECO:0000256" key="6">
    <source>
        <dbReference type="ARBA" id="ARBA00012487"/>
    </source>
</evidence>
<name>G9X1U1_9FIRM</name>
<evidence type="ECO:0000256" key="7">
    <source>
        <dbReference type="ARBA" id="ARBA00019373"/>
    </source>
</evidence>
<keyword evidence="16" id="KW-0594">Phospholipid biosynthesis</keyword>
<feature type="transmembrane region" description="Helical" evidence="24">
    <location>
        <begin position="6"/>
        <end position="32"/>
    </location>
</feature>
<dbReference type="BioCyc" id="EBAC796937-HMP:GMGH-364-MONOMER"/>
<evidence type="ECO:0000256" key="8">
    <source>
        <dbReference type="ARBA" id="ARBA00022475"/>
    </source>
</evidence>
<comment type="catalytic activity">
    <reaction evidence="1">
        <text>a 1,2-diacyl-sn-glycero-3-phosphate + CTP + H(+) = a CDP-1,2-diacyl-sn-glycerol + diphosphate</text>
        <dbReference type="Rhea" id="RHEA:16229"/>
        <dbReference type="ChEBI" id="CHEBI:15378"/>
        <dbReference type="ChEBI" id="CHEBI:33019"/>
        <dbReference type="ChEBI" id="CHEBI:37563"/>
        <dbReference type="ChEBI" id="CHEBI:58332"/>
        <dbReference type="ChEBI" id="CHEBI:58608"/>
        <dbReference type="EC" id="2.7.7.41"/>
    </reaction>
</comment>
<evidence type="ECO:0000256" key="17">
    <source>
        <dbReference type="ARBA" id="ARBA00023264"/>
    </source>
</evidence>
<comment type="similarity">
    <text evidence="5">Belongs to the CDS family.</text>
</comment>
<evidence type="ECO:0000256" key="15">
    <source>
        <dbReference type="ARBA" id="ARBA00023136"/>
    </source>
</evidence>
<keyword evidence="14" id="KW-0443">Lipid metabolism</keyword>
<keyword evidence="11 24" id="KW-0812">Transmembrane</keyword>
<feature type="transmembrane region" description="Helical" evidence="24">
    <location>
        <begin position="128"/>
        <end position="151"/>
    </location>
</feature>
<evidence type="ECO:0000256" key="5">
    <source>
        <dbReference type="ARBA" id="ARBA00010185"/>
    </source>
</evidence>
<protein>
    <recommendedName>
        <fullName evidence="7">Phosphatidate cytidylyltransferase</fullName>
        <ecNumber evidence="6">2.7.7.41</ecNumber>
    </recommendedName>
    <alternativeName>
        <fullName evidence="20">CDP-DAG synthase</fullName>
    </alternativeName>
    <alternativeName>
        <fullName evidence="22">CDP-DG synthase</fullName>
    </alternativeName>
    <alternativeName>
        <fullName evidence="18">CDP-diacylglycerol synthase</fullName>
    </alternativeName>
    <alternativeName>
        <fullName evidence="21">CDP-diglyceride pyrophosphorylase</fullName>
    </alternativeName>
    <alternativeName>
        <fullName evidence="23">CDP-diglyceride synthase</fullName>
    </alternativeName>
    <alternativeName>
        <fullName evidence="19">CTP:phosphatidate cytidylyltransferase</fullName>
    </alternativeName>
</protein>
<evidence type="ECO:0000256" key="18">
    <source>
        <dbReference type="ARBA" id="ARBA00029893"/>
    </source>
</evidence>
<dbReference type="Pfam" id="PF01148">
    <property type="entry name" value="CTP_transf_1"/>
    <property type="match status" value="1"/>
</dbReference>
<keyword evidence="9" id="KW-0444">Lipid biosynthesis</keyword>
<dbReference type="EC" id="2.7.7.41" evidence="6"/>
<evidence type="ECO:0000256" key="9">
    <source>
        <dbReference type="ARBA" id="ARBA00022516"/>
    </source>
</evidence>
<comment type="subcellular location">
    <subcellularLocation>
        <location evidence="2">Cell membrane</location>
        <topology evidence="2">Multi-pass membrane protein</topology>
    </subcellularLocation>
</comment>
<feature type="transmembrane region" description="Helical" evidence="24">
    <location>
        <begin position="191"/>
        <end position="212"/>
    </location>
</feature>
<comment type="pathway">
    <text evidence="4">Lipid metabolism.</text>
</comment>
<dbReference type="PANTHER" id="PTHR46382:SF1">
    <property type="entry name" value="PHOSPHATIDATE CYTIDYLYLTRANSFERASE"/>
    <property type="match status" value="1"/>
</dbReference>
<dbReference type="AlphaFoldDB" id="G9X1U1"/>
<feature type="transmembrane region" description="Helical" evidence="24">
    <location>
        <begin position="241"/>
        <end position="258"/>
    </location>
</feature>
<evidence type="ECO:0000256" key="2">
    <source>
        <dbReference type="ARBA" id="ARBA00004651"/>
    </source>
</evidence>
<dbReference type="GO" id="GO:0005886">
    <property type="term" value="C:plasma membrane"/>
    <property type="evidence" value="ECO:0007669"/>
    <property type="project" value="UniProtKB-SubCell"/>
</dbReference>